<dbReference type="InterPro" id="IPR003746">
    <property type="entry name" value="DUF167"/>
</dbReference>
<organism evidence="3 4">
    <name type="scientific">Siculibacillus lacustris</name>
    <dbReference type="NCBI Taxonomy" id="1549641"/>
    <lineage>
        <taxon>Bacteria</taxon>
        <taxon>Pseudomonadati</taxon>
        <taxon>Pseudomonadota</taxon>
        <taxon>Alphaproteobacteria</taxon>
        <taxon>Hyphomicrobiales</taxon>
        <taxon>Ancalomicrobiaceae</taxon>
        <taxon>Siculibacillus</taxon>
    </lineage>
</organism>
<dbReference type="OrthoDB" id="9801972at2"/>
<proteinExistence type="inferred from homology"/>
<dbReference type="InterPro" id="IPR036591">
    <property type="entry name" value="YggU-like_sf"/>
</dbReference>
<dbReference type="HAMAP" id="MF_00634">
    <property type="entry name" value="UPF0235"/>
    <property type="match status" value="1"/>
</dbReference>
<evidence type="ECO:0000313" key="3">
    <source>
        <dbReference type="EMBL" id="TBW40064.1"/>
    </source>
</evidence>
<comment type="similarity">
    <text evidence="1 2">Belongs to the UPF0235 family.</text>
</comment>
<dbReference type="SUPFAM" id="SSF69786">
    <property type="entry name" value="YggU-like"/>
    <property type="match status" value="1"/>
</dbReference>
<dbReference type="Proteomes" id="UP000292781">
    <property type="component" value="Unassembled WGS sequence"/>
</dbReference>
<accession>A0A4V2KU54</accession>
<dbReference type="Pfam" id="PF02594">
    <property type="entry name" value="DUF167"/>
    <property type="match status" value="1"/>
</dbReference>
<dbReference type="NCBIfam" id="TIGR00251">
    <property type="entry name" value="DUF167 family protein"/>
    <property type="match status" value="1"/>
</dbReference>
<gene>
    <name evidence="3" type="ORF">EYW49_05200</name>
</gene>
<comment type="caution">
    <text evidence="3">The sequence shown here is derived from an EMBL/GenBank/DDBJ whole genome shotgun (WGS) entry which is preliminary data.</text>
</comment>
<name>A0A4V2KU54_9HYPH</name>
<dbReference type="EMBL" id="SJFN01000005">
    <property type="protein sequence ID" value="TBW40064.1"/>
    <property type="molecule type" value="Genomic_DNA"/>
</dbReference>
<dbReference type="Gene3D" id="3.30.1200.10">
    <property type="entry name" value="YggU-like"/>
    <property type="match status" value="1"/>
</dbReference>
<dbReference type="SMART" id="SM01152">
    <property type="entry name" value="DUF167"/>
    <property type="match status" value="1"/>
</dbReference>
<sequence>MTERPVAPAVLVEAGAVRLRVRLTPRAARDGLGTIEHLADGTPVMLAQVRALPSEGAANAALIAVVAAAAGVAKSKVAVVSGHGARVKTVRIEGDAAAIAAALTRAAGS</sequence>
<keyword evidence="4" id="KW-1185">Reference proteome</keyword>
<evidence type="ECO:0000256" key="2">
    <source>
        <dbReference type="HAMAP-Rule" id="MF_00634"/>
    </source>
</evidence>
<evidence type="ECO:0000256" key="1">
    <source>
        <dbReference type="ARBA" id="ARBA00010364"/>
    </source>
</evidence>
<evidence type="ECO:0000313" key="4">
    <source>
        <dbReference type="Proteomes" id="UP000292781"/>
    </source>
</evidence>
<protein>
    <recommendedName>
        <fullName evidence="2">UPF0235 protein EYW49_05200</fullName>
    </recommendedName>
</protein>
<dbReference type="AlphaFoldDB" id="A0A4V2KU54"/>
<reference evidence="3 4" key="1">
    <citation type="submission" date="2019-02" db="EMBL/GenBank/DDBJ databases">
        <title>Siculibacillus lacustris gen. nov., sp. nov., a new rosette-forming bacterium isolated from a freshwater crater lake (Lake St. Ana, Romania).</title>
        <authorList>
            <person name="Felfoldi T."/>
            <person name="Marton Z."/>
            <person name="Szabo A."/>
            <person name="Mentes A."/>
            <person name="Boka K."/>
            <person name="Marialigeti K."/>
            <person name="Mathe I."/>
            <person name="Koncz M."/>
            <person name="Schumann P."/>
            <person name="Toth E."/>
        </authorList>
    </citation>
    <scope>NUCLEOTIDE SEQUENCE [LARGE SCALE GENOMIC DNA]</scope>
    <source>
        <strain evidence="3 4">SA-279</strain>
    </source>
</reference>